<dbReference type="AlphaFoldDB" id="A0A178D8U1"/>
<comment type="caution">
    <text evidence="2">The sequence shown here is derived from an EMBL/GenBank/DDBJ whole genome shotgun (WGS) entry which is preliminary data.</text>
</comment>
<reference evidence="2 3" key="1">
    <citation type="submission" date="2016-03" db="EMBL/GenBank/DDBJ databases">
        <title>The draft genome sequence of Fonsecaea nubica causative agent of cutaneous subcutaneous infection in human host.</title>
        <authorList>
            <person name="Costa F."/>
            <person name="Sybren D.H."/>
            <person name="Raittz R.T."/>
            <person name="Weiss V.A."/>
            <person name="Leao A.C."/>
            <person name="Gomes R."/>
            <person name="De Souza E.M."/>
            <person name="Pedrosa F.O."/>
            <person name="Steffens M.B."/>
            <person name="Bombassaro A."/>
            <person name="Tadra-Sfeir M.Z."/>
            <person name="Moreno L.F."/>
            <person name="Najafzadeh M.J."/>
            <person name="Felipe M.S."/>
            <person name="Teixeira M."/>
            <person name="Sun J."/>
            <person name="Xi L."/>
            <person name="Castro M.A."/>
            <person name="Vicente V.A."/>
        </authorList>
    </citation>
    <scope>NUCLEOTIDE SEQUENCE [LARGE SCALE GENOMIC DNA]</scope>
    <source>
        <strain evidence="2 3">CBS 269.64</strain>
    </source>
</reference>
<evidence type="ECO:0000313" key="2">
    <source>
        <dbReference type="EMBL" id="OAL37631.1"/>
    </source>
</evidence>
<dbReference type="Proteomes" id="UP000185904">
    <property type="component" value="Unassembled WGS sequence"/>
</dbReference>
<evidence type="ECO:0000313" key="3">
    <source>
        <dbReference type="Proteomes" id="UP000185904"/>
    </source>
</evidence>
<name>A0A178D8U1_9EURO</name>
<organism evidence="2 3">
    <name type="scientific">Fonsecaea nubica</name>
    <dbReference type="NCBI Taxonomy" id="856822"/>
    <lineage>
        <taxon>Eukaryota</taxon>
        <taxon>Fungi</taxon>
        <taxon>Dikarya</taxon>
        <taxon>Ascomycota</taxon>
        <taxon>Pezizomycotina</taxon>
        <taxon>Eurotiomycetes</taxon>
        <taxon>Chaetothyriomycetidae</taxon>
        <taxon>Chaetothyriales</taxon>
        <taxon>Herpotrichiellaceae</taxon>
        <taxon>Fonsecaea</taxon>
    </lineage>
</organism>
<feature type="region of interest" description="Disordered" evidence="1">
    <location>
        <begin position="176"/>
        <end position="195"/>
    </location>
</feature>
<accession>A0A178D8U1</accession>
<dbReference type="RefSeq" id="XP_022502643.1">
    <property type="nucleotide sequence ID" value="XM_022641441.1"/>
</dbReference>
<proteinExistence type="predicted"/>
<evidence type="ECO:0000256" key="1">
    <source>
        <dbReference type="SAM" id="MobiDB-lite"/>
    </source>
</evidence>
<sequence length="195" mass="21908">MAQNNFAPSPHNCVFCNFNNTSYATTCEACRAVTIPTKDQQQQPLHWEIYAFGPIRPPVIEAAAIDHSGSTLSAVLSRSSRSAIYVGDAELRVLLVRVPGKAIRFSVWRRRSMDETERPVETLTWGSDTQQRFDNAVEQILGPGNTFFGKRQTWREKSSDAHLIEDEKWTSRTRLGRRQKGGAGGQLGIAMRNQQ</sequence>
<gene>
    <name evidence="2" type="ORF">AYO20_03138</name>
</gene>
<dbReference type="GeneID" id="34586560"/>
<protein>
    <submittedName>
        <fullName evidence="2">Uncharacterized protein</fullName>
    </submittedName>
</protein>
<dbReference type="EMBL" id="LVCJ01000014">
    <property type="protein sequence ID" value="OAL37631.1"/>
    <property type="molecule type" value="Genomic_DNA"/>
</dbReference>
<keyword evidence="3" id="KW-1185">Reference proteome</keyword>